<dbReference type="Pfam" id="PF09586">
    <property type="entry name" value="YfhO"/>
    <property type="match status" value="1"/>
</dbReference>
<feature type="transmembrane region" description="Helical" evidence="1">
    <location>
        <begin position="133"/>
        <end position="153"/>
    </location>
</feature>
<sequence length="856" mass="98129">MRRMNWMKQKGWAFLLSIFLPIGIMCFVYALLGIYPGSEKTILASDALSQTSNFFASLNNTLHGKQSFFYSWHGSLGLNYWSFMAYYLNGIFSPLIYFFDNSQVPDALYLIILLKFGAIGGTFWIMSDQTFKVPQWVKLMLSISYALSGFAVAYSPQQMWLDGLIYLPLVILGIHRLMDKKRPAVLFISYLLLFLSNFYMAFMIGVFSFLYVICRFLIDPAKYKKSLLPYLTTSLLAGGASMVTILPTLLDLKNNGESLTKIQDFFTKGTDIWDLPAKTMVGVYDTSKFGSSPFLYFGLLGLIFCLFYFVSPKFPLKNKLIYGSLFLLLIASVYIEPLNLFWHGFHSPNMFLFRFSFLFSFLGLLLAGFGLEKVTREDTNRLVNIVLGLILLYLAIIFLANRKRYDFLDKTTIATTVILLLVYLSIWLVSHKWQQKMTIWWVLLFLVFLGEITFNTQRMVTGINAEWHYPDRVAFDRDYQDVQQLVATTKEENSTLYRLANLNSISRNESFLYGYSGVSMFSSIRNRHSSMYLNELGFRSNGTNLTIQYANNTLVMDALLGIKYNISENDPKKYGYELKETAGKHKLYENRLALPLGILTDQGIYKKDAVKNQSELIAYLSNQKEPLFYFSEAEMIKEENVQIEDQGSVLFYSKTVPNKLRKLTYSIDVPAHSQAYLSLYGRGMEVEAITKVNGIEQRSGLEENGQYYNLGYYEKAEKIEVEVSFTGEGVVHLVKPTAMFMNVEVFEDSIRTIQKQGVSFETKGRTAEANVNLAKEQVVLTTIPYDKGWSAYIDGKKVEIPTFKDAFLALPVPKGAHTIKFVFLPQGFKIGFSLLISCLILFIFFNWWLTKEDRKT</sequence>
<organism evidence="2 3">
    <name type="scientific">Enterococcus ureilyticus</name>
    <dbReference type="NCBI Taxonomy" id="1131292"/>
    <lineage>
        <taxon>Bacteria</taxon>
        <taxon>Bacillati</taxon>
        <taxon>Bacillota</taxon>
        <taxon>Bacilli</taxon>
        <taxon>Lactobacillales</taxon>
        <taxon>Enterococcaceae</taxon>
        <taxon>Enterococcus</taxon>
    </lineage>
</organism>
<keyword evidence="3" id="KW-1185">Reference proteome</keyword>
<feature type="transmembrane region" description="Helical" evidence="1">
    <location>
        <begin position="351"/>
        <end position="370"/>
    </location>
</feature>
<feature type="transmembrane region" description="Helical" evidence="1">
    <location>
        <begin position="198"/>
        <end position="218"/>
    </location>
</feature>
<feature type="transmembrane region" description="Helical" evidence="1">
    <location>
        <begin position="294"/>
        <end position="310"/>
    </location>
</feature>
<feature type="transmembrane region" description="Helical" evidence="1">
    <location>
        <begin position="437"/>
        <end position="454"/>
    </location>
</feature>
<feature type="transmembrane region" description="Helical" evidence="1">
    <location>
        <begin position="12"/>
        <end position="35"/>
    </location>
</feature>
<dbReference type="Proteomes" id="UP000094469">
    <property type="component" value="Unassembled WGS sequence"/>
</dbReference>
<accession>A0A1E5HCF8</accession>
<dbReference type="RefSeq" id="WP_069639795.1">
    <property type="nucleotide sequence ID" value="NZ_JAFBEZ010000002.1"/>
</dbReference>
<name>A0A1E5HCF8_9ENTE</name>
<gene>
    <name evidence="2" type="ORF">BCR24_01965</name>
</gene>
<dbReference type="PANTHER" id="PTHR38454:SF1">
    <property type="entry name" value="INTEGRAL MEMBRANE PROTEIN"/>
    <property type="match status" value="1"/>
</dbReference>
<proteinExistence type="predicted"/>
<feature type="transmembrane region" description="Helical" evidence="1">
    <location>
        <begin position="160"/>
        <end position="178"/>
    </location>
</feature>
<feature type="transmembrane region" description="Helical" evidence="1">
    <location>
        <begin position="230"/>
        <end position="250"/>
    </location>
</feature>
<dbReference type="PANTHER" id="PTHR38454">
    <property type="entry name" value="INTEGRAL MEMBRANE PROTEIN-RELATED"/>
    <property type="match status" value="1"/>
</dbReference>
<dbReference type="InterPro" id="IPR018580">
    <property type="entry name" value="Uncharacterised_YfhO"/>
</dbReference>
<keyword evidence="1" id="KW-0812">Transmembrane</keyword>
<feature type="transmembrane region" description="Helical" evidence="1">
    <location>
        <begin position="322"/>
        <end position="345"/>
    </location>
</feature>
<keyword evidence="1" id="KW-1133">Transmembrane helix</keyword>
<keyword evidence="1" id="KW-0472">Membrane</keyword>
<feature type="transmembrane region" description="Helical" evidence="1">
    <location>
        <begin position="830"/>
        <end position="849"/>
    </location>
</feature>
<comment type="caution">
    <text evidence="2">The sequence shown here is derived from an EMBL/GenBank/DDBJ whole genome shotgun (WGS) entry which is preliminary data.</text>
</comment>
<evidence type="ECO:0000313" key="3">
    <source>
        <dbReference type="Proteomes" id="UP000094469"/>
    </source>
</evidence>
<reference evidence="3" key="1">
    <citation type="submission" date="2016-09" db="EMBL/GenBank/DDBJ databases">
        <authorList>
            <person name="Gulvik C.A."/>
        </authorList>
    </citation>
    <scope>NUCLEOTIDE SEQUENCE [LARGE SCALE GENOMIC DNA]</scope>
    <source>
        <strain evidence="3">LMG 26676</strain>
    </source>
</reference>
<evidence type="ECO:0000313" key="2">
    <source>
        <dbReference type="EMBL" id="OEG22627.1"/>
    </source>
</evidence>
<dbReference type="EMBL" id="MIKC01000012">
    <property type="protein sequence ID" value="OEG22627.1"/>
    <property type="molecule type" value="Genomic_DNA"/>
</dbReference>
<protein>
    <submittedName>
        <fullName evidence="2">Copper ABC transporter permease</fullName>
    </submittedName>
</protein>
<dbReference type="OrthoDB" id="9815466at2"/>
<dbReference type="AlphaFoldDB" id="A0A1E5HCF8"/>
<evidence type="ECO:0000256" key="1">
    <source>
        <dbReference type="SAM" id="Phobius"/>
    </source>
</evidence>
<feature type="transmembrane region" description="Helical" evidence="1">
    <location>
        <begin position="412"/>
        <end position="430"/>
    </location>
</feature>
<dbReference type="STRING" id="1131292.BCR24_01965"/>
<feature type="transmembrane region" description="Helical" evidence="1">
    <location>
        <begin position="382"/>
        <end position="400"/>
    </location>
</feature>
<feature type="transmembrane region" description="Helical" evidence="1">
    <location>
        <begin position="80"/>
        <end position="100"/>
    </location>
</feature>
<feature type="transmembrane region" description="Helical" evidence="1">
    <location>
        <begin position="107"/>
        <end position="127"/>
    </location>
</feature>